<reference evidence="3" key="1">
    <citation type="journal article" date="2014" name="Cell">
        <title>The Architecture of a Scrambled Genome Reveals Massive Levels of Genomic Rearrangement during Development.</title>
        <authorList>
            <person name="Chen X."/>
            <person name="Bracht J.R."/>
            <person name="Goldman A.D."/>
            <person name="Dolzhenko E."/>
            <person name="Clay D.M."/>
            <person name="Swart E.C."/>
            <person name="Perlman D.H."/>
            <person name="Doak T.G."/>
            <person name="Stuart A."/>
            <person name="Amemiya C.T."/>
            <person name="Sebra R.P."/>
            <person name="Landweber L.F."/>
        </authorList>
    </citation>
    <scope>NUCLEOTIDE SEQUENCE [LARGE SCALE GENOMIC DNA]</scope>
    <source>
        <strain evidence="3">JRB310</strain>
    </source>
</reference>
<feature type="compositionally biased region" description="Polar residues" evidence="1">
    <location>
        <begin position="193"/>
        <end position="206"/>
    </location>
</feature>
<sequence>MVNSVRFIFFIQHLEPNQANNYIQKNSIQKSRGQNELVLPPIVKNQSADTTNINKRKQSSNELTNTELKQMFRFFMVQSQKKSDLLNRSLALLRKDFQTLRLDIKLNHEKQDRKYASLRSDYRLIRTDIGLIRKEIGFAKIDKGLPLKDILNQNKDPSRNQKYFSNTLANKSVASTQMQDNHSKNNANFLKSTLKSNQTSTSSKFPKSTLKTEKDKRQVPQSLILLGDVPNQQLHGEALFQSKVQNDQSTNAQNLHQEEGDGLNQEDVDEIVILDNCS</sequence>
<dbReference type="EMBL" id="ARYC01020352">
    <property type="protein sequence ID" value="KEJ82440.1"/>
    <property type="molecule type" value="Genomic_DNA"/>
</dbReference>
<accession>A0A073HYY1</accession>
<gene>
    <name evidence="2" type="ORF">OXYTRIMIC_659</name>
</gene>
<organism evidence="2 3">
    <name type="scientific">Oxytricha trifallax</name>
    <dbReference type="NCBI Taxonomy" id="1172189"/>
    <lineage>
        <taxon>Eukaryota</taxon>
        <taxon>Sar</taxon>
        <taxon>Alveolata</taxon>
        <taxon>Ciliophora</taxon>
        <taxon>Intramacronucleata</taxon>
        <taxon>Spirotrichea</taxon>
        <taxon>Stichotrichia</taxon>
        <taxon>Sporadotrichida</taxon>
        <taxon>Oxytrichidae</taxon>
        <taxon>Oxytrichinae</taxon>
        <taxon>Oxytricha</taxon>
    </lineage>
</organism>
<dbReference type="AlphaFoldDB" id="A0A073HYY1"/>
<evidence type="ECO:0000256" key="1">
    <source>
        <dbReference type="SAM" id="MobiDB-lite"/>
    </source>
</evidence>
<protein>
    <submittedName>
        <fullName evidence="2">Uncharacterized protein</fullName>
    </submittedName>
</protein>
<feature type="region of interest" description="Disordered" evidence="1">
    <location>
        <begin position="193"/>
        <end position="216"/>
    </location>
</feature>
<evidence type="ECO:0000313" key="2">
    <source>
        <dbReference type="EMBL" id="KEJ82440.1"/>
    </source>
</evidence>
<dbReference type="Proteomes" id="UP000053232">
    <property type="component" value="Unassembled WGS sequence"/>
</dbReference>
<keyword evidence="3" id="KW-1185">Reference proteome</keyword>
<comment type="caution">
    <text evidence="2">The sequence shown here is derived from an EMBL/GenBank/DDBJ whole genome shotgun (WGS) entry which is preliminary data.</text>
</comment>
<evidence type="ECO:0000313" key="3">
    <source>
        <dbReference type="Proteomes" id="UP000053232"/>
    </source>
</evidence>
<proteinExistence type="predicted"/>
<name>A0A073HYY1_9SPIT</name>